<dbReference type="InterPro" id="IPR001753">
    <property type="entry name" value="Enoyl-CoA_hydra/iso"/>
</dbReference>
<dbReference type="SUPFAM" id="SSF52096">
    <property type="entry name" value="ClpP/crotonase"/>
    <property type="match status" value="1"/>
</dbReference>
<dbReference type="OrthoDB" id="9781757at2"/>
<comment type="similarity">
    <text evidence="1 2">Belongs to the enoyl-CoA hydratase/isomerase family.</text>
</comment>
<dbReference type="Proteomes" id="UP000229498">
    <property type="component" value="Unassembled WGS sequence"/>
</dbReference>
<organism evidence="3 4">
    <name type="scientific">Minwuia thermotolerans</name>
    <dbReference type="NCBI Taxonomy" id="2056226"/>
    <lineage>
        <taxon>Bacteria</taxon>
        <taxon>Pseudomonadati</taxon>
        <taxon>Pseudomonadota</taxon>
        <taxon>Alphaproteobacteria</taxon>
        <taxon>Minwuiales</taxon>
        <taxon>Minwuiaceae</taxon>
        <taxon>Minwuia</taxon>
    </lineage>
</organism>
<dbReference type="InterPro" id="IPR018376">
    <property type="entry name" value="Enoyl-CoA_hyd/isom_CS"/>
</dbReference>
<evidence type="ECO:0000256" key="1">
    <source>
        <dbReference type="ARBA" id="ARBA00005254"/>
    </source>
</evidence>
<evidence type="ECO:0008006" key="5">
    <source>
        <dbReference type="Google" id="ProtNLM"/>
    </source>
</evidence>
<proteinExistence type="inferred from homology"/>
<evidence type="ECO:0000313" key="3">
    <source>
        <dbReference type="EMBL" id="PJK30376.1"/>
    </source>
</evidence>
<dbReference type="RefSeq" id="WP_109795087.1">
    <property type="nucleotide sequence ID" value="NZ_PHIG01000028.1"/>
</dbReference>
<comment type="caution">
    <text evidence="3">The sequence shown here is derived from an EMBL/GenBank/DDBJ whole genome shotgun (WGS) entry which is preliminary data.</text>
</comment>
<keyword evidence="4" id="KW-1185">Reference proteome</keyword>
<dbReference type="InterPro" id="IPR014748">
    <property type="entry name" value="Enoyl-CoA_hydra_C"/>
</dbReference>
<dbReference type="AlphaFoldDB" id="A0A2M9G3W7"/>
<evidence type="ECO:0000256" key="2">
    <source>
        <dbReference type="RuleBase" id="RU003707"/>
    </source>
</evidence>
<name>A0A2M9G3W7_9PROT</name>
<protein>
    <recommendedName>
        <fullName evidence="5">Enoyl-CoA hydratase</fullName>
    </recommendedName>
</protein>
<dbReference type="InterPro" id="IPR029045">
    <property type="entry name" value="ClpP/crotonase-like_dom_sf"/>
</dbReference>
<dbReference type="PANTHER" id="PTHR43459:SF1">
    <property type="entry name" value="EG:BACN32G11.4 PROTEIN"/>
    <property type="match status" value="1"/>
</dbReference>
<dbReference type="GO" id="GO:0003824">
    <property type="term" value="F:catalytic activity"/>
    <property type="evidence" value="ECO:0007669"/>
    <property type="project" value="InterPro"/>
</dbReference>
<dbReference type="EMBL" id="PHIG01000028">
    <property type="protein sequence ID" value="PJK30376.1"/>
    <property type="molecule type" value="Genomic_DNA"/>
</dbReference>
<dbReference type="PROSITE" id="PS00166">
    <property type="entry name" value="ENOYL_COA_HYDRATASE"/>
    <property type="match status" value="1"/>
</dbReference>
<accession>A0A2M9G3W7</accession>
<sequence>MTEDIPLLRQDRDGVAWLTMNRPKALNALDRPLVGAMHGAFLDVERDPAVRAVVLTGAGRAFNAGADMSLLDGIAGADDPGGRVATAMETSFNPMMRALFAISKPVIAAVNGPAAGGGASIALACDIVVAARSAYFQLTFGPNLGIVPDIGGSWLFPNTAGRARGLGAALTADRISAPDAAAGGLIWLCVPDDLLADKAGELAGRFAKGPTVAYGLIKEAFRRSPTADLDEQLALEARLQRRAGATNDFAEGVSAFLEGRQPAYRGR</sequence>
<dbReference type="CDD" id="cd06558">
    <property type="entry name" value="crotonase-like"/>
    <property type="match status" value="1"/>
</dbReference>
<dbReference type="Pfam" id="PF00378">
    <property type="entry name" value="ECH_1"/>
    <property type="match status" value="1"/>
</dbReference>
<dbReference type="Gene3D" id="3.90.226.10">
    <property type="entry name" value="2-enoyl-CoA Hydratase, Chain A, domain 1"/>
    <property type="match status" value="1"/>
</dbReference>
<reference evidence="3 4" key="1">
    <citation type="submission" date="2017-11" db="EMBL/GenBank/DDBJ databases">
        <title>Draft genome sequence of Rhizobiales bacterium SY3-13.</title>
        <authorList>
            <person name="Sun C."/>
        </authorList>
    </citation>
    <scope>NUCLEOTIDE SEQUENCE [LARGE SCALE GENOMIC DNA]</scope>
    <source>
        <strain evidence="3 4">SY3-13</strain>
    </source>
</reference>
<dbReference type="PANTHER" id="PTHR43459">
    <property type="entry name" value="ENOYL-COA HYDRATASE"/>
    <property type="match status" value="1"/>
</dbReference>
<gene>
    <name evidence="3" type="ORF">CVT23_06885</name>
</gene>
<evidence type="ECO:0000313" key="4">
    <source>
        <dbReference type="Proteomes" id="UP000229498"/>
    </source>
</evidence>
<dbReference type="Gene3D" id="1.10.12.10">
    <property type="entry name" value="Lyase 2-enoyl-coa Hydratase, Chain A, domain 2"/>
    <property type="match status" value="1"/>
</dbReference>